<dbReference type="InterPro" id="IPR011006">
    <property type="entry name" value="CheY-like_superfamily"/>
</dbReference>
<dbReference type="InterPro" id="IPR016032">
    <property type="entry name" value="Sig_transdc_resp-reg_C-effctor"/>
</dbReference>
<dbReference type="EMBL" id="BAZW01000008">
    <property type="protein sequence ID" value="GAO29347.1"/>
    <property type="molecule type" value="Genomic_DNA"/>
</dbReference>
<dbReference type="Gene3D" id="3.40.50.2300">
    <property type="match status" value="1"/>
</dbReference>
<evidence type="ECO:0000256" key="2">
    <source>
        <dbReference type="ARBA" id="ARBA00023012"/>
    </source>
</evidence>
<protein>
    <submittedName>
        <fullName evidence="8">Transcriptional regulatory protein rprY</fullName>
    </submittedName>
</protein>
<dbReference type="InterPro" id="IPR001789">
    <property type="entry name" value="Sig_transdc_resp-reg_receiver"/>
</dbReference>
<dbReference type="PANTHER" id="PTHR48111:SF40">
    <property type="entry name" value="PHOSPHATE REGULON TRANSCRIPTIONAL REGULATORY PROTEIN PHOB"/>
    <property type="match status" value="1"/>
</dbReference>
<keyword evidence="1 4" id="KW-0597">Phosphoprotein</keyword>
<dbReference type="GO" id="GO:0006355">
    <property type="term" value="P:regulation of DNA-templated transcription"/>
    <property type="evidence" value="ECO:0007669"/>
    <property type="project" value="InterPro"/>
</dbReference>
<dbReference type="SUPFAM" id="SSF52172">
    <property type="entry name" value="CheY-like"/>
    <property type="match status" value="1"/>
</dbReference>
<keyword evidence="3 5" id="KW-0238">DNA-binding</keyword>
<dbReference type="CDD" id="cd17574">
    <property type="entry name" value="REC_OmpR"/>
    <property type="match status" value="1"/>
</dbReference>
<dbReference type="GO" id="GO:0000976">
    <property type="term" value="F:transcription cis-regulatory region binding"/>
    <property type="evidence" value="ECO:0007669"/>
    <property type="project" value="TreeGrafter"/>
</dbReference>
<dbReference type="CDD" id="cd00383">
    <property type="entry name" value="trans_reg_C"/>
    <property type="match status" value="1"/>
</dbReference>
<dbReference type="Gene3D" id="1.10.10.10">
    <property type="entry name" value="Winged helix-like DNA-binding domain superfamily/Winged helix DNA-binding domain"/>
    <property type="match status" value="1"/>
</dbReference>
<dbReference type="GO" id="GO:0005829">
    <property type="term" value="C:cytosol"/>
    <property type="evidence" value="ECO:0007669"/>
    <property type="project" value="TreeGrafter"/>
</dbReference>
<evidence type="ECO:0000256" key="4">
    <source>
        <dbReference type="PROSITE-ProRule" id="PRU00169"/>
    </source>
</evidence>
<dbReference type="Pfam" id="PF00072">
    <property type="entry name" value="Response_reg"/>
    <property type="match status" value="1"/>
</dbReference>
<dbReference type="Pfam" id="PF00486">
    <property type="entry name" value="Trans_reg_C"/>
    <property type="match status" value="1"/>
</dbReference>
<dbReference type="PROSITE" id="PS51755">
    <property type="entry name" value="OMPR_PHOB"/>
    <property type="match status" value="1"/>
</dbReference>
<evidence type="ECO:0000259" key="7">
    <source>
        <dbReference type="PROSITE" id="PS51755"/>
    </source>
</evidence>
<gene>
    <name evidence="8" type="ORF">JCM15548_11522</name>
</gene>
<dbReference type="STRING" id="1236989.JCM15548_11522"/>
<name>A0A0E9LUS4_9BACT</name>
<comment type="caution">
    <text evidence="8">The sequence shown here is derived from an EMBL/GenBank/DDBJ whole genome shotgun (WGS) entry which is preliminary data.</text>
</comment>
<dbReference type="SMART" id="SM00862">
    <property type="entry name" value="Trans_reg_C"/>
    <property type="match status" value="1"/>
</dbReference>
<dbReference type="InterPro" id="IPR039420">
    <property type="entry name" value="WalR-like"/>
</dbReference>
<dbReference type="InterPro" id="IPR001867">
    <property type="entry name" value="OmpR/PhoB-type_DNA-bd"/>
</dbReference>
<evidence type="ECO:0000313" key="9">
    <source>
        <dbReference type="Proteomes" id="UP000032900"/>
    </source>
</evidence>
<evidence type="ECO:0000256" key="1">
    <source>
        <dbReference type="ARBA" id="ARBA00022553"/>
    </source>
</evidence>
<feature type="domain" description="Response regulatory" evidence="6">
    <location>
        <begin position="6"/>
        <end position="120"/>
    </location>
</feature>
<keyword evidence="2" id="KW-0902">Two-component regulatory system</keyword>
<dbReference type="PROSITE" id="PS50110">
    <property type="entry name" value="RESPONSE_REGULATORY"/>
    <property type="match status" value="1"/>
</dbReference>
<dbReference type="RefSeq" id="WP_062123580.1">
    <property type="nucleotide sequence ID" value="NZ_BAZW01000008.1"/>
</dbReference>
<dbReference type="GO" id="GO:0000156">
    <property type="term" value="F:phosphorelay response regulator activity"/>
    <property type="evidence" value="ECO:0007669"/>
    <property type="project" value="TreeGrafter"/>
</dbReference>
<feature type="domain" description="OmpR/PhoB-type" evidence="7">
    <location>
        <begin position="135"/>
        <end position="232"/>
    </location>
</feature>
<dbReference type="GO" id="GO:0032993">
    <property type="term" value="C:protein-DNA complex"/>
    <property type="evidence" value="ECO:0007669"/>
    <property type="project" value="TreeGrafter"/>
</dbReference>
<dbReference type="OrthoDB" id="9790442at2"/>
<dbReference type="SUPFAM" id="SSF46894">
    <property type="entry name" value="C-terminal effector domain of the bipartite response regulators"/>
    <property type="match status" value="1"/>
</dbReference>
<feature type="modified residue" description="4-aspartylphosphate" evidence="4">
    <location>
        <position position="55"/>
    </location>
</feature>
<evidence type="ECO:0000256" key="3">
    <source>
        <dbReference type="ARBA" id="ARBA00023125"/>
    </source>
</evidence>
<evidence type="ECO:0000313" key="8">
    <source>
        <dbReference type="EMBL" id="GAO29347.1"/>
    </source>
</evidence>
<evidence type="ECO:0000256" key="5">
    <source>
        <dbReference type="PROSITE-ProRule" id="PRU01091"/>
    </source>
</evidence>
<dbReference type="InterPro" id="IPR036388">
    <property type="entry name" value="WH-like_DNA-bd_sf"/>
</dbReference>
<accession>A0A0E9LUS4</accession>
<organism evidence="8 9">
    <name type="scientific">Geofilum rubicundum JCM 15548</name>
    <dbReference type="NCBI Taxonomy" id="1236989"/>
    <lineage>
        <taxon>Bacteria</taxon>
        <taxon>Pseudomonadati</taxon>
        <taxon>Bacteroidota</taxon>
        <taxon>Bacteroidia</taxon>
        <taxon>Marinilabiliales</taxon>
        <taxon>Marinilabiliaceae</taxon>
        <taxon>Geofilum</taxon>
    </lineage>
</organism>
<dbReference type="Proteomes" id="UP000032900">
    <property type="component" value="Unassembled WGS sequence"/>
</dbReference>
<reference evidence="8 9" key="1">
    <citation type="journal article" date="2015" name="Microbes Environ.">
        <title>Distribution and evolution of nitrogen fixation genes in the phylum bacteroidetes.</title>
        <authorList>
            <person name="Inoue J."/>
            <person name="Oshima K."/>
            <person name="Suda W."/>
            <person name="Sakamoto M."/>
            <person name="Iino T."/>
            <person name="Noda S."/>
            <person name="Hongoh Y."/>
            <person name="Hattori M."/>
            <person name="Ohkuma M."/>
        </authorList>
    </citation>
    <scope>NUCLEOTIDE SEQUENCE [LARGE SCALE GENOMIC DNA]</scope>
    <source>
        <strain evidence="8">JCM 15548</strain>
    </source>
</reference>
<sequence>MSTQKTILIIEDDLNMGFLLKEYLTANDFNVELCTDGDKALSAFQSTRIDFCLIDVMLPGIDGFTLAERIRDKDPDVPVVFLTARSMKQDKLKGFNLGGDDYITKPFDEEELLCRIHAIMNRYNGKRETVEETSMATCHIGNYLFDVQNQALILRDQTQRLTYRECDVLKMLCQNKNNLVKRSDLLQKYWDKDDYFNGRSLDVFITRLRKRLSDDNSVKIENVPKVGYILQDQ</sequence>
<dbReference type="SMART" id="SM00448">
    <property type="entry name" value="REC"/>
    <property type="match status" value="1"/>
</dbReference>
<feature type="DNA-binding region" description="OmpR/PhoB-type" evidence="5">
    <location>
        <begin position="135"/>
        <end position="232"/>
    </location>
</feature>
<evidence type="ECO:0000259" key="6">
    <source>
        <dbReference type="PROSITE" id="PS50110"/>
    </source>
</evidence>
<keyword evidence="9" id="KW-1185">Reference proteome</keyword>
<dbReference type="AlphaFoldDB" id="A0A0E9LUS4"/>
<dbReference type="PANTHER" id="PTHR48111">
    <property type="entry name" value="REGULATOR OF RPOS"/>
    <property type="match status" value="1"/>
</dbReference>
<proteinExistence type="predicted"/>